<dbReference type="EMBL" id="FMTY01000018">
    <property type="protein sequence ID" value="SCX19337.1"/>
    <property type="molecule type" value="Genomic_DNA"/>
</dbReference>
<organism evidence="1 2">
    <name type="scientific">Flavobacterium saliperosum</name>
    <dbReference type="NCBI Taxonomy" id="329186"/>
    <lineage>
        <taxon>Bacteria</taxon>
        <taxon>Pseudomonadati</taxon>
        <taxon>Bacteroidota</taxon>
        <taxon>Flavobacteriia</taxon>
        <taxon>Flavobacteriales</taxon>
        <taxon>Flavobacteriaceae</taxon>
        <taxon>Flavobacterium</taxon>
    </lineage>
</organism>
<name>A0A1G4WA88_9FLAO</name>
<evidence type="ECO:0000313" key="2">
    <source>
        <dbReference type="Proteomes" id="UP000182124"/>
    </source>
</evidence>
<dbReference type="InterPro" id="IPR018669">
    <property type="entry name" value="Toxin_HigB"/>
</dbReference>
<dbReference type="AlphaFoldDB" id="A0A1G4WA88"/>
<dbReference type="STRING" id="329186.SAMN02927925_02792"/>
<protein>
    <submittedName>
        <fullName evidence="1">mRNA interferase HigB</fullName>
    </submittedName>
</protein>
<accession>A0A1G4WA88</accession>
<sequence>MKTFVYICRMKILVKKTILFYINKYPIAETQLLIWYNEFSKYEFNNFNELKSVYGNASIVNNNRVVFNIKGNDFRLVVSINFLQAACYVIWFGTHREYDKINVETVAFDTTILIDKN</sequence>
<dbReference type="GO" id="GO:0004519">
    <property type="term" value="F:endonuclease activity"/>
    <property type="evidence" value="ECO:0007669"/>
    <property type="project" value="InterPro"/>
</dbReference>
<dbReference type="Pfam" id="PF09907">
    <property type="entry name" value="HigB_toxin"/>
    <property type="match status" value="1"/>
</dbReference>
<dbReference type="GO" id="GO:0003723">
    <property type="term" value="F:RNA binding"/>
    <property type="evidence" value="ECO:0007669"/>
    <property type="project" value="InterPro"/>
</dbReference>
<reference evidence="1 2" key="1">
    <citation type="submission" date="2016-10" db="EMBL/GenBank/DDBJ databases">
        <authorList>
            <person name="de Groot N.N."/>
        </authorList>
    </citation>
    <scope>NUCLEOTIDE SEQUENCE [LARGE SCALE GENOMIC DNA]</scope>
    <source>
        <strain evidence="1 2">CGMCC 1.3801</strain>
    </source>
</reference>
<evidence type="ECO:0000313" key="1">
    <source>
        <dbReference type="EMBL" id="SCX19337.1"/>
    </source>
</evidence>
<dbReference type="Proteomes" id="UP000182124">
    <property type="component" value="Unassembled WGS sequence"/>
</dbReference>
<dbReference type="eggNOG" id="COG4680">
    <property type="taxonomic scope" value="Bacteria"/>
</dbReference>
<dbReference type="GO" id="GO:0110001">
    <property type="term" value="C:toxin-antitoxin complex"/>
    <property type="evidence" value="ECO:0007669"/>
    <property type="project" value="InterPro"/>
</dbReference>
<proteinExistence type="predicted"/>
<gene>
    <name evidence="1" type="ORF">SAMN02927925_02792</name>
</gene>